<keyword evidence="1" id="KW-0175">Coiled coil</keyword>
<comment type="caution">
    <text evidence="3">The sequence shown here is derived from an EMBL/GenBank/DDBJ whole genome shotgun (WGS) entry which is preliminary data.</text>
</comment>
<dbReference type="EMBL" id="JAINUF010000002">
    <property type="protein sequence ID" value="KAJ8374635.1"/>
    <property type="molecule type" value="Genomic_DNA"/>
</dbReference>
<dbReference type="GO" id="GO:0045727">
    <property type="term" value="P:positive regulation of translation"/>
    <property type="evidence" value="ECO:0007669"/>
    <property type="project" value="TreeGrafter"/>
</dbReference>
<feature type="compositionally biased region" description="Low complexity" evidence="2">
    <location>
        <begin position="360"/>
        <end position="376"/>
    </location>
</feature>
<evidence type="ECO:0000256" key="1">
    <source>
        <dbReference type="ARBA" id="ARBA00023054"/>
    </source>
</evidence>
<dbReference type="GO" id="GO:0045793">
    <property type="term" value="P:positive regulation of cell size"/>
    <property type="evidence" value="ECO:0007669"/>
    <property type="project" value="TreeGrafter"/>
</dbReference>
<dbReference type="InterPro" id="IPR027997">
    <property type="entry name" value="Largen/INSYN1"/>
</dbReference>
<feature type="compositionally biased region" description="Polar residues" evidence="2">
    <location>
        <begin position="503"/>
        <end position="514"/>
    </location>
</feature>
<feature type="region of interest" description="Disordered" evidence="2">
    <location>
        <begin position="346"/>
        <end position="529"/>
    </location>
</feature>
<dbReference type="PANTHER" id="PTHR15917:SF0">
    <property type="entry name" value="PROTEIN LARGEN"/>
    <property type="match status" value="1"/>
</dbReference>
<proteinExistence type="predicted"/>
<dbReference type="PANTHER" id="PTHR15917">
    <property type="match status" value="1"/>
</dbReference>
<gene>
    <name evidence="3" type="ORF">SKAU_G00052150</name>
</gene>
<feature type="region of interest" description="Disordered" evidence="2">
    <location>
        <begin position="1"/>
        <end position="26"/>
    </location>
</feature>
<keyword evidence="4" id="KW-1185">Reference proteome</keyword>
<dbReference type="Proteomes" id="UP001152622">
    <property type="component" value="Chromosome 2"/>
</dbReference>
<dbReference type="AlphaFoldDB" id="A0A9Q1G3E0"/>
<name>A0A9Q1G3E0_SYNKA</name>
<feature type="region of interest" description="Disordered" evidence="2">
    <location>
        <begin position="278"/>
        <end position="302"/>
    </location>
</feature>
<feature type="compositionally biased region" description="Polar residues" evidence="2">
    <location>
        <begin position="388"/>
        <end position="399"/>
    </location>
</feature>
<feature type="region of interest" description="Disordered" evidence="2">
    <location>
        <begin position="60"/>
        <end position="167"/>
    </location>
</feature>
<evidence type="ECO:0000313" key="4">
    <source>
        <dbReference type="Proteomes" id="UP001152622"/>
    </source>
</evidence>
<sequence>MFSDSRQLGQQRVPQRSNSPQHWLHNGVMVQRETACTGPSVQTEASLLPPDRRREARLTLQEEKGNSHVKERTETNFDGRNLQRRPLLTEQKHGWRPDPVSQRGPWDSGSARWNQAPELRQKRSSPGREPLRECVCSSHGYQTQPHPSGRKYVSPPPTGFKGQESYGVPGYMVERQFRGYARENYQRGSHVSGQAHAAACSFNRQHGSNSTFIHGQEYSDYNHGLRDLTRAKNRPEQGCNGPSSTQGLIFSTEVPQRELDYNRQRSLCWPGNVTDIQNKYSSREQGQKKDPGNDRPKMSQAAVRDQIRRVVVDLEGVLGGLKQVHLEMKEVVQQIELLTSNIDLGEEEPSNSFPSDTLCSSSSSGVMVSSHRGVGSHQPKQVDPACSSLRNTPTHSNPPALNPSVIVANQAAALSQHGNPPRNRTCASPTAGVPPATSPRGQESQNRTAQSRPTLPKPAFRSQNQPAAHGPGGTTCRSKKPPPYPHNGQVAKTALHHGVRGQWTASVGSGSSQRDGPCQLEEEPENPKQRAAHVTLDGVGQVHHSH</sequence>
<organism evidence="3 4">
    <name type="scientific">Synaphobranchus kaupii</name>
    <name type="common">Kaup's arrowtooth eel</name>
    <dbReference type="NCBI Taxonomy" id="118154"/>
    <lineage>
        <taxon>Eukaryota</taxon>
        <taxon>Metazoa</taxon>
        <taxon>Chordata</taxon>
        <taxon>Craniata</taxon>
        <taxon>Vertebrata</taxon>
        <taxon>Euteleostomi</taxon>
        <taxon>Actinopterygii</taxon>
        <taxon>Neopterygii</taxon>
        <taxon>Teleostei</taxon>
        <taxon>Anguilliformes</taxon>
        <taxon>Synaphobranchidae</taxon>
        <taxon>Synaphobranchus</taxon>
    </lineage>
</organism>
<evidence type="ECO:0000256" key="2">
    <source>
        <dbReference type="SAM" id="MobiDB-lite"/>
    </source>
</evidence>
<protein>
    <submittedName>
        <fullName evidence="3">Uncharacterized protein</fullName>
    </submittedName>
</protein>
<feature type="compositionally biased region" description="Polar residues" evidence="2">
    <location>
        <begin position="1"/>
        <end position="21"/>
    </location>
</feature>
<feature type="compositionally biased region" description="Polar residues" evidence="2">
    <location>
        <begin position="439"/>
        <end position="453"/>
    </location>
</feature>
<accession>A0A9Q1G3E0</accession>
<dbReference type="OrthoDB" id="8615648at2759"/>
<feature type="compositionally biased region" description="Basic and acidic residues" evidence="2">
    <location>
        <begin position="281"/>
        <end position="297"/>
    </location>
</feature>
<feature type="compositionally biased region" description="Polar residues" evidence="2">
    <location>
        <begin position="350"/>
        <end position="359"/>
    </location>
</feature>
<evidence type="ECO:0000313" key="3">
    <source>
        <dbReference type="EMBL" id="KAJ8374635.1"/>
    </source>
</evidence>
<reference evidence="3" key="1">
    <citation type="journal article" date="2023" name="Science">
        <title>Genome structures resolve the early diversification of teleost fishes.</title>
        <authorList>
            <person name="Parey E."/>
            <person name="Louis A."/>
            <person name="Montfort J."/>
            <person name="Bouchez O."/>
            <person name="Roques C."/>
            <person name="Iampietro C."/>
            <person name="Lluch J."/>
            <person name="Castinel A."/>
            <person name="Donnadieu C."/>
            <person name="Desvignes T."/>
            <person name="Floi Bucao C."/>
            <person name="Jouanno E."/>
            <person name="Wen M."/>
            <person name="Mejri S."/>
            <person name="Dirks R."/>
            <person name="Jansen H."/>
            <person name="Henkel C."/>
            <person name="Chen W.J."/>
            <person name="Zahm M."/>
            <person name="Cabau C."/>
            <person name="Klopp C."/>
            <person name="Thompson A.W."/>
            <person name="Robinson-Rechavi M."/>
            <person name="Braasch I."/>
            <person name="Lecointre G."/>
            <person name="Bobe J."/>
            <person name="Postlethwait J.H."/>
            <person name="Berthelot C."/>
            <person name="Roest Crollius H."/>
            <person name="Guiguen Y."/>
        </authorList>
    </citation>
    <scope>NUCLEOTIDE SEQUENCE</scope>
    <source>
        <strain evidence="3">WJC10195</strain>
    </source>
</reference>
<feature type="compositionally biased region" description="Basic and acidic residues" evidence="2">
    <location>
        <begin position="60"/>
        <end position="77"/>
    </location>
</feature>